<organism evidence="1 2">
    <name type="scientific">Trichinella pseudospiralis</name>
    <name type="common">Parasitic roundworm</name>
    <dbReference type="NCBI Taxonomy" id="6337"/>
    <lineage>
        <taxon>Eukaryota</taxon>
        <taxon>Metazoa</taxon>
        <taxon>Ecdysozoa</taxon>
        <taxon>Nematoda</taxon>
        <taxon>Enoplea</taxon>
        <taxon>Dorylaimia</taxon>
        <taxon>Trichinellida</taxon>
        <taxon>Trichinellidae</taxon>
        <taxon>Trichinella</taxon>
    </lineage>
</organism>
<evidence type="ECO:0000313" key="1">
    <source>
        <dbReference type="EMBL" id="KRY85678.1"/>
    </source>
</evidence>
<dbReference type="Proteomes" id="UP000054995">
    <property type="component" value="Unassembled WGS sequence"/>
</dbReference>
<reference evidence="1 2" key="1">
    <citation type="submission" date="2015-01" db="EMBL/GenBank/DDBJ databases">
        <title>Evolution of Trichinella species and genotypes.</title>
        <authorList>
            <person name="Korhonen P.K."/>
            <person name="Edoardo P."/>
            <person name="Giuseppe L.R."/>
            <person name="Gasser R.B."/>
        </authorList>
    </citation>
    <scope>NUCLEOTIDE SEQUENCE [LARGE SCALE GENOMIC DNA]</scope>
    <source>
        <strain evidence="1">ISS470</strain>
    </source>
</reference>
<dbReference type="AlphaFoldDB" id="A0A0V1FI79"/>
<proteinExistence type="predicted"/>
<gene>
    <name evidence="1" type="ORF">T4D_10746</name>
</gene>
<evidence type="ECO:0000313" key="2">
    <source>
        <dbReference type="Proteomes" id="UP000054995"/>
    </source>
</evidence>
<accession>A0A0V1FI79</accession>
<comment type="caution">
    <text evidence="1">The sequence shown here is derived from an EMBL/GenBank/DDBJ whole genome shotgun (WGS) entry which is preliminary data.</text>
</comment>
<dbReference type="OrthoDB" id="5913873at2759"/>
<name>A0A0V1FI79_TRIPS</name>
<sequence>MLKKRKTKSKKQKEVNEKQVTILVLVIRGQQTGYALVRQWSFAVSESSSWAEPMVNRLTNENDPLDCNSCLNVVQLCLANYRPSALTIYATIASHRPPTVIETILPKLRPNRHTFETTVRLKPRRLGFLSSSLKRKTDAGYPLPVQTTTINAGPTVTN</sequence>
<protein>
    <submittedName>
        <fullName evidence="1">Uncharacterized protein</fullName>
    </submittedName>
</protein>
<keyword evidence="2" id="KW-1185">Reference proteome</keyword>
<dbReference type="EMBL" id="JYDT01000085">
    <property type="protein sequence ID" value="KRY85678.1"/>
    <property type="molecule type" value="Genomic_DNA"/>
</dbReference>